<reference evidence="1" key="1">
    <citation type="journal article" date="2020" name="Nature">
        <title>Giant virus diversity and host interactions through global metagenomics.</title>
        <authorList>
            <person name="Schulz F."/>
            <person name="Roux S."/>
            <person name="Paez-Espino D."/>
            <person name="Jungbluth S."/>
            <person name="Walsh D.A."/>
            <person name="Denef V.J."/>
            <person name="McMahon K.D."/>
            <person name="Konstantinidis K.T."/>
            <person name="Eloe-Fadrosh E.A."/>
            <person name="Kyrpides N.C."/>
            <person name="Woyke T."/>
        </authorList>
    </citation>
    <scope>NUCLEOTIDE SEQUENCE</scope>
    <source>
        <strain evidence="1">GVMAG-M-3300027736-24</strain>
    </source>
</reference>
<organism evidence="1">
    <name type="scientific">viral metagenome</name>
    <dbReference type="NCBI Taxonomy" id="1070528"/>
    <lineage>
        <taxon>unclassified sequences</taxon>
        <taxon>metagenomes</taxon>
        <taxon>organismal metagenomes</taxon>
    </lineage>
</organism>
<name>A0A6C0JLB4_9ZZZZ</name>
<protein>
    <submittedName>
        <fullName evidence="1">Uncharacterized protein</fullName>
    </submittedName>
</protein>
<dbReference type="EMBL" id="MN740417">
    <property type="protein sequence ID" value="QHU05556.1"/>
    <property type="molecule type" value="Genomic_DNA"/>
</dbReference>
<sequence length="158" mass="19344">MVLTSNVLPSRALILISEYSKPITRGDWRTFTRITMETYIKDKDKLYNFINTRLLYELVHRNMYDRLYKMPKGELFWLIMSQFELIKYHTIIPLVDMTKYEMIYVEIQNEEIMKRPNYKQKKFFKNNQDMMILYTKNNSLKNGNTLFKNNRTRRINND</sequence>
<dbReference type="AlphaFoldDB" id="A0A6C0JLB4"/>
<evidence type="ECO:0000313" key="1">
    <source>
        <dbReference type="EMBL" id="QHU05556.1"/>
    </source>
</evidence>
<accession>A0A6C0JLB4</accession>
<proteinExistence type="predicted"/>